<name>A0AAJ1JIB5_PROST</name>
<organism evidence="1 2">
    <name type="scientific">Providencia stuartii</name>
    <dbReference type="NCBI Taxonomy" id="588"/>
    <lineage>
        <taxon>Bacteria</taxon>
        <taxon>Pseudomonadati</taxon>
        <taxon>Pseudomonadota</taxon>
        <taxon>Gammaproteobacteria</taxon>
        <taxon>Enterobacterales</taxon>
        <taxon>Morganellaceae</taxon>
        <taxon>Providencia</taxon>
    </lineage>
</organism>
<reference evidence="1 2" key="1">
    <citation type="submission" date="2023-03" db="EMBL/GenBank/DDBJ databases">
        <title>WGS of NDM-producing Providencia thailandensis from Ukrainian patients.</title>
        <authorList>
            <person name="Zabicka D."/>
            <person name="Izdebski R."/>
            <person name="Urbanowicz P."/>
            <person name="Biedrzycka M."/>
            <person name="Guzek A."/>
            <person name="Gniadkowski M."/>
        </authorList>
    </citation>
    <scope>NUCLEOTIDE SEQUENCE [LARGE SCALE GENOMIC DNA]</scope>
    <source>
        <strain evidence="1 2">8015-22</strain>
    </source>
</reference>
<proteinExistence type="predicted"/>
<gene>
    <name evidence="1" type="ORF">PZS58_20760</name>
</gene>
<evidence type="ECO:0000313" key="2">
    <source>
        <dbReference type="Proteomes" id="UP001163056"/>
    </source>
</evidence>
<accession>A0AAJ1JIB5</accession>
<comment type="caution">
    <text evidence="1">The sequence shown here is derived from an EMBL/GenBank/DDBJ whole genome shotgun (WGS) entry which is preliminary data.</text>
</comment>
<dbReference type="EMBL" id="JAREJI010000030">
    <property type="protein sequence ID" value="MDE8771916.1"/>
    <property type="molecule type" value="Genomic_DNA"/>
</dbReference>
<dbReference type="Proteomes" id="UP001163056">
    <property type="component" value="Unassembled WGS sequence"/>
</dbReference>
<dbReference type="RefSeq" id="WP_072502872.1">
    <property type="nucleotide sequence ID" value="NZ_BRUT01000042.1"/>
</dbReference>
<sequence>MAKYEVIIPWYGVEKGEVVDIESLHPALKPNVRKLSIEAAELIPSTPKAKSKKDKEE</sequence>
<protein>
    <submittedName>
        <fullName evidence="1">Glycoprotein</fullName>
    </submittedName>
</protein>
<evidence type="ECO:0000313" key="1">
    <source>
        <dbReference type="EMBL" id="MDE8771916.1"/>
    </source>
</evidence>
<dbReference type="KEGG" id="psta:BGK56_17670"/>
<dbReference type="AlphaFoldDB" id="A0AAJ1JIB5"/>